<dbReference type="AlphaFoldDB" id="A0A401ULT5"/>
<sequence>MKKNKLFALINFLSILLTFFIGFEVIKLKNNLTNYIILALINGCLMYLCQKLLDNKN</sequence>
<proteinExistence type="predicted"/>
<accession>A0A401ULT5</accession>
<keyword evidence="3" id="KW-1185">Reference proteome</keyword>
<keyword evidence="1" id="KW-0812">Transmembrane</keyword>
<feature type="transmembrane region" description="Helical" evidence="1">
    <location>
        <begin position="32"/>
        <end position="49"/>
    </location>
</feature>
<evidence type="ECO:0000313" key="2">
    <source>
        <dbReference type="EMBL" id="GCD10494.1"/>
    </source>
</evidence>
<dbReference type="EMBL" id="BHYK01000010">
    <property type="protein sequence ID" value="GCD10494.1"/>
    <property type="molecule type" value="Genomic_DNA"/>
</dbReference>
<dbReference type="RefSeq" id="WP_185732671.1">
    <property type="nucleotide sequence ID" value="NZ_BHYK01000010.1"/>
</dbReference>
<comment type="caution">
    <text evidence="2">The sequence shown here is derived from an EMBL/GenBank/DDBJ whole genome shotgun (WGS) entry which is preliminary data.</text>
</comment>
<evidence type="ECO:0000313" key="3">
    <source>
        <dbReference type="Proteomes" id="UP000287872"/>
    </source>
</evidence>
<feature type="transmembrane region" description="Helical" evidence="1">
    <location>
        <begin position="7"/>
        <end position="26"/>
    </location>
</feature>
<organism evidence="2 3">
    <name type="scientific">Clostridium tagluense</name>
    <dbReference type="NCBI Taxonomy" id="360422"/>
    <lineage>
        <taxon>Bacteria</taxon>
        <taxon>Bacillati</taxon>
        <taxon>Bacillota</taxon>
        <taxon>Clostridia</taxon>
        <taxon>Eubacteriales</taxon>
        <taxon>Clostridiaceae</taxon>
        <taxon>Clostridium</taxon>
    </lineage>
</organism>
<protein>
    <submittedName>
        <fullName evidence="2">Uncharacterized protein</fullName>
    </submittedName>
</protein>
<gene>
    <name evidence="2" type="ORF">Ctaglu_21170</name>
</gene>
<keyword evidence="1" id="KW-0472">Membrane</keyword>
<keyword evidence="1" id="KW-1133">Transmembrane helix</keyword>
<evidence type="ECO:0000256" key="1">
    <source>
        <dbReference type="SAM" id="Phobius"/>
    </source>
</evidence>
<reference evidence="2 3" key="1">
    <citation type="submission" date="2018-11" db="EMBL/GenBank/DDBJ databases">
        <title>Genome sequencing and assembly of Clostridium tagluense strain A121.</title>
        <authorList>
            <person name="Murakami T."/>
            <person name="Segawa T."/>
            <person name="Shcherbakova V.A."/>
            <person name="Mori H."/>
            <person name="Yoshimura Y."/>
        </authorList>
    </citation>
    <scope>NUCLEOTIDE SEQUENCE [LARGE SCALE GENOMIC DNA]</scope>
    <source>
        <strain evidence="2 3">A121</strain>
    </source>
</reference>
<name>A0A401ULT5_9CLOT</name>
<dbReference type="Proteomes" id="UP000287872">
    <property type="component" value="Unassembled WGS sequence"/>
</dbReference>